<dbReference type="SUPFAM" id="SSF53335">
    <property type="entry name" value="S-adenosyl-L-methionine-dependent methyltransferases"/>
    <property type="match status" value="1"/>
</dbReference>
<gene>
    <name evidence="9" type="ORF">Rifp1Sym_ev00030</name>
</gene>
<dbReference type="GO" id="GO:0003677">
    <property type="term" value="F:DNA binding"/>
    <property type="evidence" value="ECO:0007669"/>
    <property type="project" value="InterPro"/>
</dbReference>
<dbReference type="GO" id="GO:0032259">
    <property type="term" value="P:methylation"/>
    <property type="evidence" value="ECO:0007669"/>
    <property type="project" value="UniProtKB-KW"/>
</dbReference>
<dbReference type="Proteomes" id="UP000004491">
    <property type="component" value="Unassembled WGS sequence"/>
</dbReference>
<dbReference type="InterPro" id="IPR003356">
    <property type="entry name" value="DNA_methylase_A-5"/>
</dbReference>
<feature type="domain" description="DNA methylase adenine-specific" evidence="8">
    <location>
        <begin position="2"/>
        <end position="79"/>
    </location>
</feature>
<protein>
    <recommendedName>
        <fullName evidence="2">site-specific DNA-methyltransferase (adenine-specific)</fullName>
        <ecNumber evidence="2">2.1.1.72</ecNumber>
    </recommendedName>
</protein>
<dbReference type="Gene3D" id="3.40.50.150">
    <property type="entry name" value="Vaccinia Virus protein VP39"/>
    <property type="match status" value="1"/>
</dbReference>
<keyword evidence="5" id="KW-0949">S-adenosyl-L-methionine</keyword>
<keyword evidence="3" id="KW-0489">Methyltransferase</keyword>
<dbReference type="GO" id="GO:0009007">
    <property type="term" value="F:site-specific DNA-methyltransferase (adenine-specific) activity"/>
    <property type="evidence" value="ECO:0007669"/>
    <property type="project" value="UniProtKB-EC"/>
</dbReference>
<keyword evidence="6" id="KW-0680">Restriction system</keyword>
<organism evidence="9 10">
    <name type="scientific">endosymbiont of Riftia pachyptila</name>
    <name type="common">vent Ph05</name>
    <dbReference type="NCBI Taxonomy" id="1048808"/>
    <lineage>
        <taxon>Bacteria</taxon>
        <taxon>Pseudomonadati</taxon>
        <taxon>Pseudomonadota</taxon>
        <taxon>Gammaproteobacteria</taxon>
        <taxon>sulfur-oxidizing symbionts</taxon>
    </lineage>
</organism>
<comment type="caution">
    <text evidence="9">The sequence shown here is derived from an EMBL/GenBank/DDBJ whole genome shotgun (WGS) entry which is preliminary data.</text>
</comment>
<dbReference type="GO" id="GO:0008170">
    <property type="term" value="F:N-methyltransferase activity"/>
    <property type="evidence" value="ECO:0007669"/>
    <property type="project" value="InterPro"/>
</dbReference>
<evidence type="ECO:0000256" key="6">
    <source>
        <dbReference type="ARBA" id="ARBA00022747"/>
    </source>
</evidence>
<evidence type="ECO:0000256" key="1">
    <source>
        <dbReference type="ARBA" id="ARBA00006594"/>
    </source>
</evidence>
<name>G2DHE3_9GAMM</name>
<dbReference type="AlphaFoldDB" id="G2DHE3"/>
<evidence type="ECO:0000259" key="8">
    <source>
        <dbReference type="Pfam" id="PF02384"/>
    </source>
</evidence>
<dbReference type="PANTHER" id="PTHR42933:SF3">
    <property type="entry name" value="TYPE I RESTRICTION ENZYME MJAVIII METHYLASE SUBUNIT"/>
    <property type="match status" value="1"/>
</dbReference>
<evidence type="ECO:0000313" key="10">
    <source>
        <dbReference type="Proteomes" id="UP000004491"/>
    </source>
</evidence>
<reference evidence="9" key="1">
    <citation type="journal article" date="2011" name="ISME J.">
        <title>The endosymbionts of the deep-sea tubeworms Riftia pachyptila and Tevnia jerichonana share an identical physiology as revealed by proteogenomic analyses.</title>
        <authorList>
            <person name="Gardebrecht A."/>
            <person name="Markert S."/>
            <person name="Felbeck H."/>
            <person name="Thuermer A."/>
            <person name="Albrecht D."/>
            <person name="Wollherr A."/>
            <person name="Kabisch J."/>
            <person name="Lehmann R."/>
            <person name="Daniel R."/>
            <person name="Liesegang H."/>
            <person name="Hecker M."/>
            <person name="Sievert S.M."/>
            <person name="Schweder T."/>
        </authorList>
    </citation>
    <scope>NUCLEOTIDE SEQUENCE [LARGE SCALE GENOMIC DNA]</scope>
</reference>
<evidence type="ECO:0000256" key="7">
    <source>
        <dbReference type="ARBA" id="ARBA00047942"/>
    </source>
</evidence>
<evidence type="ECO:0000313" key="9">
    <source>
        <dbReference type="EMBL" id="EGV49962.1"/>
    </source>
</evidence>
<evidence type="ECO:0000256" key="4">
    <source>
        <dbReference type="ARBA" id="ARBA00022679"/>
    </source>
</evidence>
<dbReference type="Pfam" id="PF02384">
    <property type="entry name" value="N6_Mtase"/>
    <property type="match status" value="1"/>
</dbReference>
<proteinExistence type="inferred from homology"/>
<accession>G2DHE3</accession>
<evidence type="ECO:0000256" key="5">
    <source>
        <dbReference type="ARBA" id="ARBA00022691"/>
    </source>
</evidence>
<sequence length="123" mass="14236">MLIFRMDKPDDSVLFIDASNDYQFTRGQNVLITENIEKITSIYQAREAKTEQSHLASLEEIKSNSFNCSIQRYVRPLADDENFDLDTLQKEEQTLVREITELSHSINASLKDLIHELVDNNNT</sequence>
<dbReference type="EMBL" id="AFOC01000127">
    <property type="protein sequence ID" value="EGV49962.1"/>
    <property type="molecule type" value="Genomic_DNA"/>
</dbReference>
<dbReference type="EC" id="2.1.1.72" evidence="2"/>
<comment type="similarity">
    <text evidence="1">Belongs to the N(4)/N(6)-methyltransferase family.</text>
</comment>
<dbReference type="GO" id="GO:0009307">
    <property type="term" value="P:DNA restriction-modification system"/>
    <property type="evidence" value="ECO:0007669"/>
    <property type="project" value="UniProtKB-KW"/>
</dbReference>
<keyword evidence="10" id="KW-1185">Reference proteome</keyword>
<evidence type="ECO:0000256" key="3">
    <source>
        <dbReference type="ARBA" id="ARBA00022603"/>
    </source>
</evidence>
<dbReference type="InterPro" id="IPR029063">
    <property type="entry name" value="SAM-dependent_MTases_sf"/>
</dbReference>
<evidence type="ECO:0000256" key="2">
    <source>
        <dbReference type="ARBA" id="ARBA00011900"/>
    </source>
</evidence>
<dbReference type="PANTHER" id="PTHR42933">
    <property type="entry name" value="SLR6095 PROTEIN"/>
    <property type="match status" value="1"/>
</dbReference>
<comment type="catalytic activity">
    <reaction evidence="7">
        <text>a 2'-deoxyadenosine in DNA + S-adenosyl-L-methionine = an N(6)-methyl-2'-deoxyadenosine in DNA + S-adenosyl-L-homocysteine + H(+)</text>
        <dbReference type="Rhea" id="RHEA:15197"/>
        <dbReference type="Rhea" id="RHEA-COMP:12418"/>
        <dbReference type="Rhea" id="RHEA-COMP:12419"/>
        <dbReference type="ChEBI" id="CHEBI:15378"/>
        <dbReference type="ChEBI" id="CHEBI:57856"/>
        <dbReference type="ChEBI" id="CHEBI:59789"/>
        <dbReference type="ChEBI" id="CHEBI:90615"/>
        <dbReference type="ChEBI" id="CHEBI:90616"/>
        <dbReference type="EC" id="2.1.1.72"/>
    </reaction>
</comment>
<keyword evidence="4" id="KW-0808">Transferase</keyword>
<dbReference type="InterPro" id="IPR051537">
    <property type="entry name" value="DNA_Adenine_Mtase"/>
</dbReference>